<dbReference type="AlphaFoldDB" id="A0A8J5M3D6"/>
<accession>A0A8J5M3D6</accession>
<gene>
    <name evidence="2" type="ORF">JG688_00014298</name>
</gene>
<proteinExistence type="predicted"/>
<evidence type="ECO:0000313" key="3">
    <source>
        <dbReference type="Proteomes" id="UP000709295"/>
    </source>
</evidence>
<evidence type="ECO:0000313" key="2">
    <source>
        <dbReference type="EMBL" id="KAG6950148.1"/>
    </source>
</evidence>
<feature type="compositionally biased region" description="Acidic residues" evidence="1">
    <location>
        <begin position="108"/>
        <end position="132"/>
    </location>
</feature>
<dbReference type="Proteomes" id="UP000709295">
    <property type="component" value="Unassembled WGS sequence"/>
</dbReference>
<sequence length="228" mass="25039">MMPARETRRERQLFVQRLEDRSTAERTRIMKEHAAFLAGERETDADYGEDPAPPAAPAVAPHAKAPIGNHASYLRAQRQLVSNQRRAVAVKTLAGSGKKRLAARKDVIDDEDDYDPELDDEAENSDEQDEDAAVIPSKGKAPAGTLPPPPKKEVTKVSTPSKKPRKPSAARIATAELRCDASGDAEERGSIALEEARKRLEVIAAVKTKKRQSVTKTRQEVKRVVFAS</sequence>
<name>A0A8J5M3D6_9STRA</name>
<protein>
    <submittedName>
        <fullName evidence="2">Uncharacterized protein</fullName>
    </submittedName>
</protein>
<keyword evidence="3" id="KW-1185">Reference proteome</keyword>
<reference evidence="2" key="1">
    <citation type="submission" date="2021-01" db="EMBL/GenBank/DDBJ databases">
        <title>Phytophthora aleatoria, a newly-described species from Pinus radiata is distinct from Phytophthora cactorum isolates based on comparative genomics.</title>
        <authorList>
            <person name="Mcdougal R."/>
            <person name="Panda P."/>
            <person name="Williams N."/>
            <person name="Studholme D.J."/>
        </authorList>
    </citation>
    <scope>NUCLEOTIDE SEQUENCE</scope>
    <source>
        <strain evidence="2">NZFS 4037</strain>
    </source>
</reference>
<comment type="caution">
    <text evidence="2">The sequence shown here is derived from an EMBL/GenBank/DDBJ whole genome shotgun (WGS) entry which is preliminary data.</text>
</comment>
<evidence type="ECO:0000256" key="1">
    <source>
        <dbReference type="SAM" id="MobiDB-lite"/>
    </source>
</evidence>
<organism evidence="2 3">
    <name type="scientific">Phytophthora aleatoria</name>
    <dbReference type="NCBI Taxonomy" id="2496075"/>
    <lineage>
        <taxon>Eukaryota</taxon>
        <taxon>Sar</taxon>
        <taxon>Stramenopiles</taxon>
        <taxon>Oomycota</taxon>
        <taxon>Peronosporomycetes</taxon>
        <taxon>Peronosporales</taxon>
        <taxon>Peronosporaceae</taxon>
        <taxon>Phytophthora</taxon>
    </lineage>
</organism>
<feature type="region of interest" description="Disordered" evidence="1">
    <location>
        <begin position="91"/>
        <end position="172"/>
    </location>
</feature>
<feature type="region of interest" description="Disordered" evidence="1">
    <location>
        <begin position="44"/>
        <end position="63"/>
    </location>
</feature>
<dbReference type="EMBL" id="JAENGY010001339">
    <property type="protein sequence ID" value="KAG6950148.1"/>
    <property type="molecule type" value="Genomic_DNA"/>
</dbReference>